<evidence type="ECO:0000313" key="1">
    <source>
        <dbReference type="EMBL" id="MEN3238923.1"/>
    </source>
</evidence>
<organism evidence="1 2">
    <name type="scientific">Methylobacterium ajmalii</name>
    <dbReference type="NCBI Taxonomy" id="2738439"/>
    <lineage>
        <taxon>Bacteria</taxon>
        <taxon>Pseudomonadati</taxon>
        <taxon>Pseudomonadota</taxon>
        <taxon>Alphaproteobacteria</taxon>
        <taxon>Hyphomicrobiales</taxon>
        <taxon>Methylobacteriaceae</taxon>
        <taxon>Methylobacterium</taxon>
    </lineage>
</organism>
<proteinExistence type="predicted"/>
<dbReference type="Proteomes" id="UP001407347">
    <property type="component" value="Unassembled WGS sequence"/>
</dbReference>
<sequence length="101" mass="10525">MADIIQFPAERCRASADEWAVIFVFGEAEGIEITLCTNGARPGRLFVVGRCSAAPDCEILAEAPDTPAGAETVNAVAQAALRAVDLAHIDLEAALRGFPAA</sequence>
<gene>
    <name evidence="1" type="ORF">PUR29_36420</name>
</gene>
<keyword evidence="2" id="KW-1185">Reference proteome</keyword>
<name>A0ABV0A516_9HYPH</name>
<reference evidence="1 2" key="1">
    <citation type="journal article" date="2023" name="PLoS ONE">
        <title>Complete genome assembly of Hawai'i environmental nontuberculous mycobacteria reveals unexpected co-isolation with methylobacteria.</title>
        <authorList>
            <person name="Hendrix J."/>
            <person name="Epperson L.E."/>
            <person name="Tong E.I."/>
            <person name="Chan Y.L."/>
            <person name="Hasan N.A."/>
            <person name="Dawrs S.N."/>
            <person name="Norton G.J."/>
            <person name="Virdi R."/>
            <person name="Crooks J.L."/>
            <person name="Chan E.D."/>
            <person name="Honda J.R."/>
            <person name="Strong M."/>
        </authorList>
    </citation>
    <scope>NUCLEOTIDE SEQUENCE [LARGE SCALE GENOMIC DNA]</scope>
    <source>
        <strain evidence="1 2">NJH_HI04-1</strain>
    </source>
</reference>
<dbReference type="RefSeq" id="WP_346013871.1">
    <property type="nucleotide sequence ID" value="NZ_JAQYXP010000009.1"/>
</dbReference>
<comment type="caution">
    <text evidence="1">The sequence shown here is derived from an EMBL/GenBank/DDBJ whole genome shotgun (WGS) entry which is preliminary data.</text>
</comment>
<accession>A0ABV0A516</accession>
<evidence type="ECO:0000313" key="2">
    <source>
        <dbReference type="Proteomes" id="UP001407347"/>
    </source>
</evidence>
<protein>
    <submittedName>
        <fullName evidence="1">Uncharacterized protein</fullName>
    </submittedName>
</protein>
<dbReference type="EMBL" id="JAQYXP010000009">
    <property type="protein sequence ID" value="MEN3238923.1"/>
    <property type="molecule type" value="Genomic_DNA"/>
</dbReference>